<evidence type="ECO:0000313" key="2">
    <source>
        <dbReference type="Proteomes" id="UP000632828"/>
    </source>
</evidence>
<reference evidence="1" key="1">
    <citation type="submission" date="2020-09" db="EMBL/GenBank/DDBJ databases">
        <title>Pelobacter alkaliphilus sp. nov., a novel anaerobic arsenate-reducing bacterium from terrestrial mud volcano.</title>
        <authorList>
            <person name="Khomyakova M.A."/>
            <person name="Merkel A.Y."/>
            <person name="Slobodkin A.I."/>
        </authorList>
    </citation>
    <scope>NUCLEOTIDE SEQUENCE</scope>
    <source>
        <strain evidence="1">M08fum</strain>
    </source>
</reference>
<protein>
    <submittedName>
        <fullName evidence="1">Calcium-binding protein</fullName>
    </submittedName>
</protein>
<dbReference type="InterPro" id="IPR001343">
    <property type="entry name" value="Hemolysn_Ca-bd"/>
</dbReference>
<dbReference type="InterPro" id="IPR011049">
    <property type="entry name" value="Serralysin-like_metalloprot_C"/>
</dbReference>
<dbReference type="GO" id="GO:0005509">
    <property type="term" value="F:calcium ion binding"/>
    <property type="evidence" value="ECO:0007669"/>
    <property type="project" value="InterPro"/>
</dbReference>
<dbReference type="Pfam" id="PF00353">
    <property type="entry name" value="HemolysinCabind"/>
    <property type="match status" value="1"/>
</dbReference>
<evidence type="ECO:0000313" key="1">
    <source>
        <dbReference type="EMBL" id="MBD1401914.1"/>
    </source>
</evidence>
<keyword evidence="2" id="KW-1185">Reference proteome</keyword>
<dbReference type="SUPFAM" id="SSF51120">
    <property type="entry name" value="beta-Roll"/>
    <property type="match status" value="1"/>
</dbReference>
<name>A0A8J6QN91_9BACT</name>
<dbReference type="InterPro" id="IPR018511">
    <property type="entry name" value="Hemolysin-typ_Ca-bd_CS"/>
</dbReference>
<dbReference type="PROSITE" id="PS00330">
    <property type="entry name" value="HEMOLYSIN_CALCIUM"/>
    <property type="match status" value="3"/>
</dbReference>
<proteinExistence type="predicted"/>
<dbReference type="PRINTS" id="PR00313">
    <property type="entry name" value="CABNDNGRPT"/>
</dbReference>
<dbReference type="AlphaFoldDB" id="A0A8J6QN91"/>
<comment type="caution">
    <text evidence="1">The sequence shown here is derived from an EMBL/GenBank/DDBJ whole genome shotgun (WGS) entry which is preliminary data.</text>
</comment>
<dbReference type="EMBL" id="JACWUN010000034">
    <property type="protein sequence ID" value="MBD1401914.1"/>
    <property type="molecule type" value="Genomic_DNA"/>
</dbReference>
<gene>
    <name evidence="1" type="ORF">ICT70_14735</name>
</gene>
<dbReference type="PANTHER" id="PTHR39431:SF1">
    <property type="entry name" value="FRPA_C-RELATED PROTEIN"/>
    <property type="match status" value="1"/>
</dbReference>
<accession>A0A8J6QN91</accession>
<sequence>MGPIPDWLEPLIARMNPALAIYYYLNQHSRKALIDSLQQSFDSAQLQASPIILDLDGNGINTVGFDAGVQFDHDGNGFAQLTGWVGANDGLLVWDRNGNGVIDSGQEMFGDNTVLVNGLSAVNGFAALAEHDSNGDGVIDANDAIWPELKVWRDQSQDGLTDEGELVTLDELGIMSISLSYTNSTYVDEHGNAHKQVGSFIWADGSVGTATDVWFAVDNARTRALDYIKVSDDIAALPELQAFGYVYSLHQAMARDESGQLRALVEQFMKETDRSAHGTLMTAILYEWVGVTDLDPGSRGGLIDARKVAVLEAFLGEDFLQWGSPNPRTQAAALLEQAFGDLQRSLHGDLMLQSHFKPYIDAVELSIGAEGFEFDFSAMNSMLSEYQQMGKLEDVAIGLFEFDQFVGKTLAPLGWESSEIYPVWFQNIDALIHNSGTLQGTAGNDLLVGGEGNDTLNGGSGNDLLIGGAGNDLLNGGRGNDTYLFDKGWGQDTINDYDTTSGNIDT</sequence>
<dbReference type="PANTHER" id="PTHR39431">
    <property type="entry name" value="FRPA/C-RELATED PROTEIN"/>
    <property type="match status" value="1"/>
</dbReference>
<dbReference type="Proteomes" id="UP000632828">
    <property type="component" value="Unassembled WGS sequence"/>
</dbReference>
<feature type="non-terminal residue" evidence="1">
    <location>
        <position position="506"/>
    </location>
</feature>
<organism evidence="1 2">
    <name type="scientific">Pelovirga terrestris</name>
    <dbReference type="NCBI Taxonomy" id="2771352"/>
    <lineage>
        <taxon>Bacteria</taxon>
        <taxon>Pseudomonadati</taxon>
        <taxon>Thermodesulfobacteriota</taxon>
        <taxon>Desulfuromonadia</taxon>
        <taxon>Geobacterales</taxon>
        <taxon>Geobacteraceae</taxon>
        <taxon>Pelovirga</taxon>
    </lineage>
</organism>
<dbReference type="Gene3D" id="2.150.10.10">
    <property type="entry name" value="Serralysin-like metalloprotease, C-terminal"/>
    <property type="match status" value="1"/>
</dbReference>